<dbReference type="OrthoDB" id="931854at2"/>
<feature type="region of interest" description="Disordered" evidence="1">
    <location>
        <begin position="217"/>
        <end position="253"/>
    </location>
</feature>
<sequence length="634" mass="66016">MSEGPATPPQWFPPTRSFTSGRWALLVRDGELAEIAFDGQVVLRGVRAIVRVADWVTVPWSVTSVETTDAAVTVRLEATEPQITGTLRAEIDGDRLTATAELEPAEELWTNRAGLIVLHPPALAGTPLVVRHPDGGRSPAEFPEAPAPHQPARDIAGLAWDQGGLRVELGLEGDVFEMEDQRNWTDASFKTYNRPLSLPFPYRVGAGERIRHGLTITASRPTAQLPSGDDVAPGRGASSQKTGGQGPHVIDLAPVGPLPQLGLGAGTAPDPVPEPAGSSIDAAMGAATGMADVPLLVELDLRTATWQAALERAVGTGHPLDVRLVLDPADAQKVRSAVSGLVGQRVLRVGAYAGGSPRHVSDTATIALLREALDAAGLDVPVVGGARSHFTELNRGLDRLPADLDGLAVAMSPLFHDLGTPQLVESVAMQRILARRMVALAGELAGGAGVHIGPVTLRPPFNAVAERDYAAYTRSDLTEGYGPALADATDPRQRAPELAAWTIASVAALAVPGVTSIGYFEQWGPRGVVAADGAPYPVAAAIEALLSLDAPGQGDPAATHGNRSADAAPSGAVQLLSGDSPDGLLWAVGSTDGAQTTLLLANLHPTEQEVRVHTPAGTVTECVEAASWVRRTIS</sequence>
<dbReference type="STRING" id="648782.SAMN04488554_2564"/>
<name>A0A1H5L177_9MICO</name>
<dbReference type="Pfam" id="PF25838">
    <property type="entry name" value="Apionate_lact_M"/>
    <property type="match status" value="1"/>
</dbReference>
<evidence type="ECO:0000256" key="1">
    <source>
        <dbReference type="SAM" id="MobiDB-lite"/>
    </source>
</evidence>
<dbReference type="EMBL" id="FNTX01000002">
    <property type="protein sequence ID" value="SEE70852.1"/>
    <property type="molecule type" value="Genomic_DNA"/>
</dbReference>
<reference evidence="5" key="1">
    <citation type="submission" date="2016-10" db="EMBL/GenBank/DDBJ databases">
        <authorList>
            <person name="Varghese N."/>
            <person name="Submissions S."/>
        </authorList>
    </citation>
    <scope>NUCLEOTIDE SEQUENCE [LARGE SCALE GENOMIC DNA]</scope>
    <source>
        <strain evidence="5">DSM 21368</strain>
    </source>
</reference>
<feature type="domain" description="D-apionate lactonase N-terminal" evidence="2">
    <location>
        <begin position="13"/>
        <end position="219"/>
    </location>
</feature>
<proteinExistence type="predicted"/>
<evidence type="ECO:0000313" key="4">
    <source>
        <dbReference type="EMBL" id="SEE70852.1"/>
    </source>
</evidence>
<dbReference type="InterPro" id="IPR058788">
    <property type="entry name" value="ApnL_N"/>
</dbReference>
<dbReference type="AlphaFoldDB" id="A0A1H5L177"/>
<evidence type="ECO:0000313" key="5">
    <source>
        <dbReference type="Proteomes" id="UP000199220"/>
    </source>
</evidence>
<dbReference type="Pfam" id="PF25837">
    <property type="entry name" value="Apionate_lact_N"/>
    <property type="match status" value="1"/>
</dbReference>
<feature type="domain" description="D-apionate lactonase TIM barrel" evidence="3">
    <location>
        <begin position="361"/>
        <end position="548"/>
    </location>
</feature>
<dbReference type="InterPro" id="IPR058787">
    <property type="entry name" value="ApnL_M"/>
</dbReference>
<evidence type="ECO:0000259" key="2">
    <source>
        <dbReference type="Pfam" id="PF25837"/>
    </source>
</evidence>
<evidence type="ECO:0000259" key="3">
    <source>
        <dbReference type="Pfam" id="PF25838"/>
    </source>
</evidence>
<gene>
    <name evidence="4" type="ORF">SAMN04488554_2564</name>
</gene>
<keyword evidence="5" id="KW-1185">Reference proteome</keyword>
<organism evidence="4 5">
    <name type="scientific">Ruania alba</name>
    <dbReference type="NCBI Taxonomy" id="648782"/>
    <lineage>
        <taxon>Bacteria</taxon>
        <taxon>Bacillati</taxon>
        <taxon>Actinomycetota</taxon>
        <taxon>Actinomycetes</taxon>
        <taxon>Micrococcales</taxon>
        <taxon>Ruaniaceae</taxon>
        <taxon>Ruania</taxon>
    </lineage>
</organism>
<accession>A0A1H5L177</accession>
<dbReference type="Proteomes" id="UP000199220">
    <property type="component" value="Unassembled WGS sequence"/>
</dbReference>
<dbReference type="RefSeq" id="WP_089773503.1">
    <property type="nucleotide sequence ID" value="NZ_FNTX01000002.1"/>
</dbReference>
<protein>
    <submittedName>
        <fullName evidence="4">Uncharacterized protein</fullName>
    </submittedName>
</protein>